<evidence type="ECO:0000256" key="15">
    <source>
        <dbReference type="RuleBase" id="RU364040"/>
    </source>
</evidence>
<dbReference type="Proteomes" id="UP000285301">
    <property type="component" value="Unassembled WGS sequence"/>
</dbReference>
<dbReference type="PANTHER" id="PTHR11533">
    <property type="entry name" value="PROTEASE M1 ZINC METALLOPROTEASE"/>
    <property type="match status" value="1"/>
</dbReference>
<protein>
    <recommendedName>
        <fullName evidence="15">Aminopeptidase</fullName>
        <ecNumber evidence="15">3.4.11.-</ecNumber>
    </recommendedName>
</protein>
<evidence type="ECO:0000256" key="11">
    <source>
        <dbReference type="ARBA" id="ARBA00052895"/>
    </source>
</evidence>
<dbReference type="GO" id="GO:0070006">
    <property type="term" value="F:metalloaminopeptidase activity"/>
    <property type="evidence" value="ECO:0007669"/>
    <property type="project" value="TreeGrafter"/>
</dbReference>
<dbReference type="SUPFAM" id="SSF63737">
    <property type="entry name" value="Leukotriene A4 hydrolase N-terminal domain"/>
    <property type="match status" value="1"/>
</dbReference>
<evidence type="ECO:0000256" key="4">
    <source>
        <dbReference type="ARBA" id="ARBA00022438"/>
    </source>
</evidence>
<evidence type="ECO:0000256" key="7">
    <source>
        <dbReference type="ARBA" id="ARBA00022723"/>
    </source>
</evidence>
<dbReference type="Gene3D" id="1.25.50.20">
    <property type="match status" value="1"/>
</dbReference>
<dbReference type="Pfam" id="PF01433">
    <property type="entry name" value="Peptidase_M1"/>
    <property type="match status" value="1"/>
</dbReference>
<dbReference type="EC" id="3.4.11.-" evidence="15"/>
<dbReference type="OrthoDB" id="275509at2759"/>
<evidence type="ECO:0000259" key="18">
    <source>
        <dbReference type="Pfam" id="PF17900"/>
    </source>
</evidence>
<dbReference type="EMBL" id="NCKU01001785">
    <property type="protein sequence ID" value="RWS11263.1"/>
    <property type="molecule type" value="Genomic_DNA"/>
</dbReference>
<evidence type="ECO:0000256" key="12">
    <source>
        <dbReference type="PIRSR" id="PIRSR634016-1"/>
    </source>
</evidence>
<comment type="cofactor">
    <cofactor evidence="13 15">
        <name>Zn(2+)</name>
        <dbReference type="ChEBI" id="CHEBI:29105"/>
    </cofactor>
    <text evidence="13 15">Binds 1 zinc ion per subunit.</text>
</comment>
<keyword evidence="5" id="KW-0963">Cytoplasm</keyword>
<dbReference type="PANTHER" id="PTHR11533:SF174">
    <property type="entry name" value="PUROMYCIN-SENSITIVE AMINOPEPTIDASE-RELATED"/>
    <property type="match status" value="1"/>
</dbReference>
<keyword evidence="10 15" id="KW-0482">Metalloprotease</keyword>
<evidence type="ECO:0000256" key="3">
    <source>
        <dbReference type="ARBA" id="ARBA00010136"/>
    </source>
</evidence>
<evidence type="ECO:0000256" key="13">
    <source>
        <dbReference type="PIRSR" id="PIRSR634016-3"/>
    </source>
</evidence>
<evidence type="ECO:0000313" key="22">
    <source>
        <dbReference type="Proteomes" id="UP000285301"/>
    </source>
</evidence>
<accession>A0A3S3PZV8</accession>
<name>A0A3S3PZV8_9ACAR</name>
<feature type="site" description="Transition state stabilizer" evidence="14">
    <location>
        <position position="396"/>
    </location>
</feature>
<dbReference type="Gene3D" id="2.60.40.1910">
    <property type="match status" value="1"/>
</dbReference>
<keyword evidence="7 13" id="KW-0479">Metal-binding</keyword>
<dbReference type="InterPro" id="IPR024571">
    <property type="entry name" value="ERAP1-like_C_dom"/>
</dbReference>
<dbReference type="GO" id="GO:0006508">
    <property type="term" value="P:proteolysis"/>
    <property type="evidence" value="ECO:0007669"/>
    <property type="project" value="UniProtKB-KW"/>
</dbReference>
<evidence type="ECO:0000256" key="2">
    <source>
        <dbReference type="ARBA" id="ARBA00004609"/>
    </source>
</evidence>
<keyword evidence="8 15" id="KW-0378">Hydrolase</keyword>
<comment type="catalytic activity">
    <reaction evidence="11">
        <text>Release of an N-terminal amino acid, preferentially alanine, from a wide range of peptides, amides and arylamides.</text>
        <dbReference type="EC" id="3.4.11.14"/>
    </reaction>
</comment>
<feature type="domain" description="ERAP1-like C-terminal" evidence="17">
    <location>
        <begin position="537"/>
        <end position="850"/>
    </location>
</feature>
<keyword evidence="22" id="KW-1185">Reference proteome</keyword>
<evidence type="ECO:0000256" key="5">
    <source>
        <dbReference type="ARBA" id="ARBA00022490"/>
    </source>
</evidence>
<evidence type="ECO:0000256" key="14">
    <source>
        <dbReference type="PIRSR" id="PIRSR634016-4"/>
    </source>
</evidence>
<evidence type="ECO:0000313" key="19">
    <source>
        <dbReference type="EMBL" id="RWS03629.1"/>
    </source>
</evidence>
<dbReference type="FunFam" id="1.25.50.20:FF:000002">
    <property type="entry name" value="Aminopeptidase"/>
    <property type="match status" value="1"/>
</dbReference>
<comment type="caution">
    <text evidence="21">The sequence shown here is derived from an EMBL/GenBank/DDBJ whole genome shotgun (WGS) entry which is preliminary data.</text>
</comment>
<evidence type="ECO:0000313" key="20">
    <source>
        <dbReference type="EMBL" id="RWS04097.1"/>
    </source>
</evidence>
<dbReference type="GO" id="GO:0005886">
    <property type="term" value="C:plasma membrane"/>
    <property type="evidence" value="ECO:0007669"/>
    <property type="project" value="UniProtKB-SubCell"/>
</dbReference>
<dbReference type="GO" id="GO:0043171">
    <property type="term" value="P:peptide catabolic process"/>
    <property type="evidence" value="ECO:0007669"/>
    <property type="project" value="TreeGrafter"/>
</dbReference>
<feature type="domain" description="Peptidase M1 membrane alanine aminopeptidase" evidence="16">
    <location>
        <begin position="238"/>
        <end position="455"/>
    </location>
</feature>
<dbReference type="GO" id="GO:0005737">
    <property type="term" value="C:cytoplasm"/>
    <property type="evidence" value="ECO:0007669"/>
    <property type="project" value="UniProtKB-SubCell"/>
</dbReference>
<dbReference type="Pfam" id="PF17900">
    <property type="entry name" value="Peptidase_M1_N"/>
    <property type="match status" value="1"/>
</dbReference>
<evidence type="ECO:0000259" key="17">
    <source>
        <dbReference type="Pfam" id="PF11838"/>
    </source>
</evidence>
<comment type="similarity">
    <text evidence="3 15">Belongs to the peptidase M1 family.</text>
</comment>
<dbReference type="InterPro" id="IPR034016">
    <property type="entry name" value="M1_APN-typ"/>
</dbReference>
<feature type="binding site" evidence="13">
    <location>
        <position position="310"/>
    </location>
    <ligand>
        <name>Zn(2+)</name>
        <dbReference type="ChEBI" id="CHEBI:29105"/>
        <note>catalytic</note>
    </ligand>
</feature>
<dbReference type="InterPro" id="IPR042097">
    <property type="entry name" value="Aminopeptidase_N-like_N_sf"/>
</dbReference>
<comment type="subcellular location">
    <subcellularLocation>
        <location evidence="2">Cell membrane</location>
        <topology evidence="2">Lipid-anchor</topology>
        <topology evidence="2">GPI-anchor</topology>
    </subcellularLocation>
    <subcellularLocation>
        <location evidence="1">Cytoplasm</location>
    </subcellularLocation>
</comment>
<reference evidence="21" key="2">
    <citation type="submission" date="2018-11" db="EMBL/GenBank/DDBJ databases">
        <title>Trombidioid mite genomics.</title>
        <authorList>
            <person name="Dong X."/>
        </authorList>
    </citation>
    <scope>NUCLEOTIDE SEQUENCE</scope>
    <source>
        <strain evidence="21">UoL-WK</strain>
    </source>
</reference>
<sequence>MVSNKNAASNNFARLPKTVVPQRYDLTLKPDLQSFTFTGNETIDVIVNEATNKVVLNALDLKINCASFRNTLGNVIQAEDCTVCDKSEVATITFPSNLDIGEGKLSLDFVGNLNDKLKGFYRSKYITPEGEERFSAATKFEPTNARRALPCWDEPAIKARFDVTLIVPKDRMALSNMNVISEEVEQDLKIVKFATSPIMSTYLLAFIVGEYDFVEGITDNGVKVRVYTPLAKKDQGLFALDAALKSLSFYENYFQIAYPLPKMDLIAIADFASGAMENWGLITFREVCLLFDSKNSSKIRKQYIALVVAHEIAHQWFGNLVTMEWWTHLWLNEGFASFIEYLCVANLFSEYDIWTQCVTDAYLPALHMDSLHNSHPIEVPVGHPSEIAEIFDAISYNKGASVIRMLHQFLGDKLFSQGLSLYLSKHSYKNTVTEDLWDAFEEVSKEPIRKVMDTWTKQTGYPVITVTERQNGNDRILVLNQEKFSADGKLDETDKDVLWLVPLSITTQSNLTVKTKKVLFDSRTTEVVLNSTPSDHLIKINPGCVGVYRVHYPSEMLERFIPAIKEKILPPLDRLNLQNDLFAMVQSGRESTSKLLKFLESFIDEDNYTVWESISSCMAALSVLLSNTEYDDAFKVYGRKLYSKIYEKVGWEEAENESHLTALLRSLVIGKLVSFEESNVIEEAKKRFESHVNGTSTIPADLRATVYRAVAANCDDETYETLFSLYRKSDLQEEKNRIAQSMGAAKDASRIKRVLQFSISDEVRTQDSVHVIICVALNKYGRDAAWQFFQDNYEELHSRYESGFLISALVKYCTQNFATEEKAKEVENFFAKHPVPAAARAIKQSLESIRLKADWLSRDLINIQSYLLSANEL</sequence>
<organism evidence="21 22">
    <name type="scientific">Dinothrombium tinctorium</name>
    <dbReference type="NCBI Taxonomy" id="1965070"/>
    <lineage>
        <taxon>Eukaryota</taxon>
        <taxon>Metazoa</taxon>
        <taxon>Ecdysozoa</taxon>
        <taxon>Arthropoda</taxon>
        <taxon>Chelicerata</taxon>
        <taxon>Arachnida</taxon>
        <taxon>Acari</taxon>
        <taxon>Acariformes</taxon>
        <taxon>Trombidiformes</taxon>
        <taxon>Prostigmata</taxon>
        <taxon>Anystina</taxon>
        <taxon>Parasitengona</taxon>
        <taxon>Trombidioidea</taxon>
        <taxon>Trombidiidae</taxon>
        <taxon>Dinothrombium</taxon>
    </lineage>
</organism>
<feature type="binding site" evidence="13">
    <location>
        <position position="314"/>
    </location>
    <ligand>
        <name>Zn(2+)</name>
        <dbReference type="ChEBI" id="CHEBI:29105"/>
        <note>catalytic</note>
    </ligand>
</feature>
<evidence type="ECO:0000256" key="8">
    <source>
        <dbReference type="ARBA" id="ARBA00022801"/>
    </source>
</evidence>
<evidence type="ECO:0000256" key="1">
    <source>
        <dbReference type="ARBA" id="ARBA00004496"/>
    </source>
</evidence>
<dbReference type="AlphaFoldDB" id="A0A3S3PZV8"/>
<dbReference type="GO" id="GO:0042277">
    <property type="term" value="F:peptide binding"/>
    <property type="evidence" value="ECO:0007669"/>
    <property type="project" value="TreeGrafter"/>
</dbReference>
<gene>
    <name evidence="19" type="ORF">B4U79_02884</name>
    <name evidence="21" type="ORF">B4U79_05521</name>
    <name evidence="20" type="ORF">B4U79_08007</name>
</gene>
<dbReference type="InterPro" id="IPR050344">
    <property type="entry name" value="Peptidase_M1_aminopeptidases"/>
</dbReference>
<feature type="active site" description="Proton acceptor" evidence="12">
    <location>
        <position position="311"/>
    </location>
</feature>
<dbReference type="STRING" id="1965070.A0A3S3PZV8"/>
<dbReference type="InterPro" id="IPR014782">
    <property type="entry name" value="Peptidase_M1_dom"/>
</dbReference>
<proteinExistence type="inferred from homology"/>
<evidence type="ECO:0000313" key="21">
    <source>
        <dbReference type="EMBL" id="RWS11263.1"/>
    </source>
</evidence>
<dbReference type="Gene3D" id="2.60.40.1730">
    <property type="entry name" value="tricorn interacting facor f3 domain"/>
    <property type="match status" value="1"/>
</dbReference>
<dbReference type="Pfam" id="PF11838">
    <property type="entry name" value="ERAP1_C"/>
    <property type="match status" value="1"/>
</dbReference>
<dbReference type="GO" id="GO:0008270">
    <property type="term" value="F:zinc ion binding"/>
    <property type="evidence" value="ECO:0007669"/>
    <property type="project" value="UniProtKB-UniRule"/>
</dbReference>
<keyword evidence="9 13" id="KW-0862">Zinc</keyword>
<evidence type="ECO:0000256" key="9">
    <source>
        <dbReference type="ARBA" id="ARBA00022833"/>
    </source>
</evidence>
<dbReference type="FunFam" id="1.10.390.10:FF:000001">
    <property type="entry name" value="Aminopeptidase"/>
    <property type="match status" value="1"/>
</dbReference>
<dbReference type="InterPro" id="IPR045357">
    <property type="entry name" value="Aminopeptidase_N-like_N"/>
</dbReference>
<dbReference type="Gene3D" id="1.10.390.10">
    <property type="entry name" value="Neutral Protease Domain 2"/>
    <property type="match status" value="1"/>
</dbReference>
<keyword evidence="6 15" id="KW-0645">Protease</keyword>
<feature type="binding site" evidence="13">
    <location>
        <position position="333"/>
    </location>
    <ligand>
        <name>Zn(2+)</name>
        <dbReference type="ChEBI" id="CHEBI:29105"/>
        <note>catalytic</note>
    </ligand>
</feature>
<dbReference type="EMBL" id="NCKU01005855">
    <property type="protein sequence ID" value="RWS04097.1"/>
    <property type="molecule type" value="Genomic_DNA"/>
</dbReference>
<dbReference type="InterPro" id="IPR001930">
    <property type="entry name" value="Peptidase_M1"/>
</dbReference>
<dbReference type="FunFam" id="2.60.40.1730:FF:000002">
    <property type="entry name" value="Aminopeptidase"/>
    <property type="match status" value="1"/>
</dbReference>
<evidence type="ECO:0000256" key="10">
    <source>
        <dbReference type="ARBA" id="ARBA00023049"/>
    </source>
</evidence>
<dbReference type="InterPro" id="IPR027268">
    <property type="entry name" value="Peptidase_M4/M1_CTD_sf"/>
</dbReference>
<keyword evidence="4 15" id="KW-0031">Aminopeptidase</keyword>
<dbReference type="EMBL" id="NCKU01006322">
    <property type="protein sequence ID" value="RWS03629.1"/>
    <property type="molecule type" value="Genomic_DNA"/>
</dbReference>
<dbReference type="PRINTS" id="PR00756">
    <property type="entry name" value="ALADIPTASE"/>
</dbReference>
<dbReference type="GO" id="GO:0005615">
    <property type="term" value="C:extracellular space"/>
    <property type="evidence" value="ECO:0007669"/>
    <property type="project" value="TreeGrafter"/>
</dbReference>
<dbReference type="FunFam" id="2.60.40.1910:FF:000002">
    <property type="entry name" value="Aminopeptidase"/>
    <property type="match status" value="1"/>
</dbReference>
<reference evidence="21 22" key="1">
    <citation type="journal article" date="2018" name="Gigascience">
        <title>Genomes of trombidid mites reveal novel predicted allergens and laterally-transferred genes associated with secondary metabolism.</title>
        <authorList>
            <person name="Dong X."/>
            <person name="Chaisiri K."/>
            <person name="Xia D."/>
            <person name="Armstrong S.D."/>
            <person name="Fang Y."/>
            <person name="Donnelly M.J."/>
            <person name="Kadowaki T."/>
            <person name="McGarry J.W."/>
            <person name="Darby A.C."/>
            <person name="Makepeace B.L."/>
        </authorList>
    </citation>
    <scope>NUCLEOTIDE SEQUENCE [LARGE SCALE GENOMIC DNA]</scope>
    <source>
        <strain evidence="21">UoL-WK</strain>
    </source>
</reference>
<dbReference type="GO" id="GO:0016285">
    <property type="term" value="F:alanyl aminopeptidase activity"/>
    <property type="evidence" value="ECO:0007669"/>
    <property type="project" value="UniProtKB-EC"/>
</dbReference>
<evidence type="ECO:0000259" key="16">
    <source>
        <dbReference type="Pfam" id="PF01433"/>
    </source>
</evidence>
<feature type="domain" description="Aminopeptidase N-like N-terminal" evidence="18">
    <location>
        <begin position="20"/>
        <end position="203"/>
    </location>
</feature>
<dbReference type="SUPFAM" id="SSF55486">
    <property type="entry name" value="Metalloproteases ('zincins'), catalytic domain"/>
    <property type="match status" value="1"/>
</dbReference>
<evidence type="ECO:0000256" key="6">
    <source>
        <dbReference type="ARBA" id="ARBA00022670"/>
    </source>
</evidence>
<dbReference type="CDD" id="cd09601">
    <property type="entry name" value="M1_APN-Q_like"/>
    <property type="match status" value="1"/>
</dbReference>